<name>A0ABR4QHR4_9CEST</name>
<gene>
    <name evidence="2" type="ORF">TcWFU_005380</name>
</gene>
<dbReference type="Proteomes" id="UP001651158">
    <property type="component" value="Unassembled WGS sequence"/>
</dbReference>
<comment type="caution">
    <text evidence="2">The sequence shown here is derived from an EMBL/GenBank/DDBJ whole genome shotgun (WGS) entry which is preliminary data.</text>
</comment>
<accession>A0ABR4QHR4</accession>
<sequence length="143" mass="16402">MAIENFDNHQPRKIENPRKEVIKHQENASENLIFVFAASQGFSKQIWDKKTLHSWLAFSSIVKPNICVSNRRKDERKRSYPNKADCSQENLCIEHRILFGLTALIHQMDLNLLTGEIQPPPNVYPFGSRNGDSSSFSDEDEAS</sequence>
<evidence type="ECO:0000313" key="2">
    <source>
        <dbReference type="EMBL" id="KAL5108955.1"/>
    </source>
</evidence>
<dbReference type="EMBL" id="JAKROA010000003">
    <property type="protein sequence ID" value="KAL5108955.1"/>
    <property type="molecule type" value="Genomic_DNA"/>
</dbReference>
<proteinExistence type="predicted"/>
<protein>
    <submittedName>
        <fullName evidence="2">Uncharacterized protein</fullName>
    </submittedName>
</protein>
<reference evidence="2 3" key="1">
    <citation type="journal article" date="2022" name="Front. Cell. Infect. Microbiol.">
        <title>The Genomes of Two Strains of Taenia crassiceps the Animal Model for the Study of Human Cysticercosis.</title>
        <authorList>
            <person name="Bobes R.J."/>
            <person name="Estrada K."/>
            <person name="Rios-Valencia D.G."/>
            <person name="Calderon-Gallegos A."/>
            <person name="de la Torre P."/>
            <person name="Carrero J.C."/>
            <person name="Sanchez-Flores A."/>
            <person name="Laclette J.P."/>
        </authorList>
    </citation>
    <scope>NUCLEOTIDE SEQUENCE [LARGE SCALE GENOMIC DNA]</scope>
    <source>
        <strain evidence="2">WFUcys</strain>
    </source>
</reference>
<feature type="region of interest" description="Disordered" evidence="1">
    <location>
        <begin position="123"/>
        <end position="143"/>
    </location>
</feature>
<organism evidence="2 3">
    <name type="scientific">Taenia crassiceps</name>
    <dbReference type="NCBI Taxonomy" id="6207"/>
    <lineage>
        <taxon>Eukaryota</taxon>
        <taxon>Metazoa</taxon>
        <taxon>Spiralia</taxon>
        <taxon>Lophotrochozoa</taxon>
        <taxon>Platyhelminthes</taxon>
        <taxon>Cestoda</taxon>
        <taxon>Eucestoda</taxon>
        <taxon>Cyclophyllidea</taxon>
        <taxon>Taeniidae</taxon>
        <taxon>Taenia</taxon>
    </lineage>
</organism>
<keyword evidence="3" id="KW-1185">Reference proteome</keyword>
<evidence type="ECO:0000313" key="3">
    <source>
        <dbReference type="Proteomes" id="UP001651158"/>
    </source>
</evidence>
<evidence type="ECO:0000256" key="1">
    <source>
        <dbReference type="SAM" id="MobiDB-lite"/>
    </source>
</evidence>